<accession>A0ABV7U570</accession>
<comment type="caution">
    <text evidence="1">The sequence shown here is derived from an EMBL/GenBank/DDBJ whole genome shotgun (WGS) entry which is preliminary data.</text>
</comment>
<dbReference type="Pfam" id="PF07845">
    <property type="entry name" value="DUF1636"/>
    <property type="match status" value="1"/>
</dbReference>
<proteinExistence type="predicted"/>
<organism evidence="1 2">
    <name type="scientific">Paracoccus angustae</name>
    <dbReference type="NCBI Taxonomy" id="1671480"/>
    <lineage>
        <taxon>Bacteria</taxon>
        <taxon>Pseudomonadati</taxon>
        <taxon>Pseudomonadota</taxon>
        <taxon>Alphaproteobacteria</taxon>
        <taxon>Rhodobacterales</taxon>
        <taxon>Paracoccaceae</taxon>
        <taxon>Paracoccus</taxon>
    </lineage>
</organism>
<name>A0ABV7U570_9RHOB</name>
<dbReference type="InterPro" id="IPR012863">
    <property type="entry name" value="DUF1636"/>
</dbReference>
<dbReference type="Proteomes" id="UP001595539">
    <property type="component" value="Unassembled WGS sequence"/>
</dbReference>
<evidence type="ECO:0000313" key="1">
    <source>
        <dbReference type="EMBL" id="MFC3630070.1"/>
    </source>
</evidence>
<dbReference type="RefSeq" id="WP_377761490.1">
    <property type="nucleotide sequence ID" value="NZ_JBHRXY010000008.1"/>
</dbReference>
<evidence type="ECO:0000313" key="2">
    <source>
        <dbReference type="Proteomes" id="UP001595539"/>
    </source>
</evidence>
<dbReference type="EMBL" id="JBHRXY010000008">
    <property type="protein sequence ID" value="MFC3630070.1"/>
    <property type="molecule type" value="Genomic_DNA"/>
</dbReference>
<reference evidence="2" key="1">
    <citation type="journal article" date="2019" name="Int. J. Syst. Evol. Microbiol.">
        <title>The Global Catalogue of Microorganisms (GCM) 10K type strain sequencing project: providing services to taxonomists for standard genome sequencing and annotation.</title>
        <authorList>
            <consortium name="The Broad Institute Genomics Platform"/>
            <consortium name="The Broad Institute Genome Sequencing Center for Infectious Disease"/>
            <person name="Wu L."/>
            <person name="Ma J."/>
        </authorList>
    </citation>
    <scope>NUCLEOTIDE SEQUENCE [LARGE SCALE GENOMIC DNA]</scope>
    <source>
        <strain evidence="2">KCTC 42473</strain>
    </source>
</reference>
<keyword evidence="2" id="KW-1185">Reference proteome</keyword>
<protein>
    <submittedName>
        <fullName evidence="1">DUF1636 family protein</fullName>
    </submittedName>
</protein>
<sequence>MTRDAVHIHICRSCGGGNWAALLAAIDAADLPVPVRINEQACMNGCARPVSLALQSQGRATCFFAGVDPCDDAADIVATLRAYLAAPAGWIEDARPCGRLRHRLVGRVPAI</sequence>
<gene>
    <name evidence="1" type="ORF">ACFOM8_11510</name>
</gene>